<evidence type="ECO:0000313" key="2">
    <source>
        <dbReference type="EMBL" id="KAK6497868.1"/>
    </source>
</evidence>
<evidence type="ECO:0000256" key="1">
    <source>
        <dbReference type="SAM" id="SignalP"/>
    </source>
</evidence>
<dbReference type="Proteomes" id="UP001370758">
    <property type="component" value="Unassembled WGS sequence"/>
</dbReference>
<keyword evidence="1" id="KW-0732">Signal</keyword>
<dbReference type="AlphaFoldDB" id="A0AAV9VYG4"/>
<name>A0AAV9VYG4_9PEZI</name>
<proteinExistence type="predicted"/>
<keyword evidence="3" id="KW-1185">Reference proteome</keyword>
<feature type="signal peptide" evidence="1">
    <location>
        <begin position="1"/>
        <end position="24"/>
    </location>
</feature>
<organism evidence="2 3">
    <name type="scientific">Arthrobotrys musiformis</name>
    <dbReference type="NCBI Taxonomy" id="47236"/>
    <lineage>
        <taxon>Eukaryota</taxon>
        <taxon>Fungi</taxon>
        <taxon>Dikarya</taxon>
        <taxon>Ascomycota</taxon>
        <taxon>Pezizomycotina</taxon>
        <taxon>Orbiliomycetes</taxon>
        <taxon>Orbiliales</taxon>
        <taxon>Orbiliaceae</taxon>
        <taxon>Arthrobotrys</taxon>
    </lineage>
</organism>
<feature type="chain" id="PRO_5043564267" evidence="1">
    <location>
        <begin position="25"/>
        <end position="200"/>
    </location>
</feature>
<accession>A0AAV9VYG4</accession>
<evidence type="ECO:0000313" key="3">
    <source>
        <dbReference type="Proteomes" id="UP001370758"/>
    </source>
</evidence>
<comment type="caution">
    <text evidence="2">The sequence shown here is derived from an EMBL/GenBank/DDBJ whole genome shotgun (WGS) entry which is preliminary data.</text>
</comment>
<protein>
    <submittedName>
        <fullName evidence="2">Uncharacterized protein</fullName>
    </submittedName>
</protein>
<gene>
    <name evidence="2" type="ORF">TWF481_012267</name>
</gene>
<reference evidence="2 3" key="1">
    <citation type="submission" date="2023-08" db="EMBL/GenBank/DDBJ databases">
        <authorList>
            <person name="Palmer J.M."/>
        </authorList>
    </citation>
    <scope>NUCLEOTIDE SEQUENCE [LARGE SCALE GENOMIC DNA]</scope>
    <source>
        <strain evidence="2 3">TWF481</strain>
    </source>
</reference>
<sequence>MNLLRSSALVAAFVLSVFSQSVAAADPALPDGTYLISYKFPRSPGSWSETELWLTGGTQKTFKETGLVNVTFEDRSYRTSWEKRELQEWKVQNKYNNKVYIRNRQSGLYLGSGHKFNCGATIPDKKKAQCATSIATIGENIKVIPHSYKKDLYQLQYDSIAGGLWSPNLAPAGPIKAPEDVAVWADKWDARDVYFQIKKI</sequence>
<dbReference type="EMBL" id="JAVHJL010000009">
    <property type="protein sequence ID" value="KAK6497868.1"/>
    <property type="molecule type" value="Genomic_DNA"/>
</dbReference>